<dbReference type="PROSITE" id="PS51318">
    <property type="entry name" value="TAT"/>
    <property type="match status" value="1"/>
</dbReference>
<dbReference type="Gene3D" id="2.60.40.10">
    <property type="entry name" value="Immunoglobulins"/>
    <property type="match status" value="1"/>
</dbReference>
<dbReference type="InterPro" id="IPR013783">
    <property type="entry name" value="Ig-like_fold"/>
</dbReference>
<dbReference type="PANTHER" id="PTHR46323">
    <property type="entry name" value="BETA-GALACTOSIDASE"/>
    <property type="match status" value="1"/>
</dbReference>
<dbReference type="Gene3D" id="3.20.20.80">
    <property type="entry name" value="Glycosidases"/>
    <property type="match status" value="1"/>
</dbReference>
<organism evidence="10 11">
    <name type="scientific">Kribbella aluminosa</name>
    <dbReference type="NCBI Taxonomy" id="416017"/>
    <lineage>
        <taxon>Bacteria</taxon>
        <taxon>Bacillati</taxon>
        <taxon>Actinomycetota</taxon>
        <taxon>Actinomycetes</taxon>
        <taxon>Propionibacteriales</taxon>
        <taxon>Kribbellaceae</taxon>
        <taxon>Kribbella</taxon>
    </lineage>
</organism>
<comment type="similarity">
    <text evidence="2">Belongs to the glycosyl hydrolase 2 family.</text>
</comment>
<reference evidence="10 11" key="1">
    <citation type="submission" date="2021-03" db="EMBL/GenBank/DDBJ databases">
        <title>Sequencing the genomes of 1000 actinobacteria strains.</title>
        <authorList>
            <person name="Klenk H.-P."/>
        </authorList>
    </citation>
    <scope>NUCLEOTIDE SEQUENCE [LARGE SCALE GENOMIC DNA]</scope>
    <source>
        <strain evidence="10 11">DSM 18824</strain>
    </source>
</reference>
<evidence type="ECO:0000256" key="1">
    <source>
        <dbReference type="ARBA" id="ARBA00001412"/>
    </source>
</evidence>
<evidence type="ECO:0000256" key="2">
    <source>
        <dbReference type="ARBA" id="ARBA00007401"/>
    </source>
</evidence>
<dbReference type="PRINTS" id="PR00132">
    <property type="entry name" value="GLHYDRLASE2"/>
</dbReference>
<dbReference type="Gene3D" id="2.70.98.10">
    <property type="match status" value="1"/>
</dbReference>
<dbReference type="Pfam" id="PF00703">
    <property type="entry name" value="Glyco_hydro_2"/>
    <property type="match status" value="1"/>
</dbReference>
<dbReference type="InterPro" id="IPR006102">
    <property type="entry name" value="Ig-like_GH2"/>
</dbReference>
<comment type="caution">
    <text evidence="10">The sequence shown here is derived from an EMBL/GenBank/DDBJ whole genome shotgun (WGS) entry which is preliminary data.</text>
</comment>
<dbReference type="SUPFAM" id="SSF51445">
    <property type="entry name" value="(Trans)glycosidases"/>
    <property type="match status" value="1"/>
</dbReference>
<feature type="domain" description="Glycoside hydrolase family 2 catalytic" evidence="8">
    <location>
        <begin position="331"/>
        <end position="501"/>
    </location>
</feature>
<accession>A0ABS4UX04</accession>
<keyword evidence="5" id="KW-0326">Glycosidase</keyword>
<comment type="catalytic activity">
    <reaction evidence="1">
        <text>Hydrolysis of terminal non-reducing beta-D-galactose residues in beta-D-galactosides.</text>
        <dbReference type="EC" id="3.2.1.23"/>
    </reaction>
</comment>
<dbReference type="SUPFAM" id="SSF74650">
    <property type="entry name" value="Galactose mutarotase-like"/>
    <property type="match status" value="1"/>
</dbReference>
<evidence type="ECO:0000259" key="8">
    <source>
        <dbReference type="Pfam" id="PF02836"/>
    </source>
</evidence>
<dbReference type="EMBL" id="JAGINT010000002">
    <property type="protein sequence ID" value="MBP2356180.1"/>
    <property type="molecule type" value="Genomic_DNA"/>
</dbReference>
<keyword evidence="11" id="KW-1185">Reference proteome</keyword>
<evidence type="ECO:0000313" key="10">
    <source>
        <dbReference type="EMBL" id="MBP2356180.1"/>
    </source>
</evidence>
<evidence type="ECO:0000259" key="7">
    <source>
        <dbReference type="Pfam" id="PF00703"/>
    </source>
</evidence>
<dbReference type="SUPFAM" id="SSF49303">
    <property type="entry name" value="beta-Galactosidase/glucuronidase domain"/>
    <property type="match status" value="1"/>
</dbReference>
<dbReference type="InterPro" id="IPR050347">
    <property type="entry name" value="Bact_Beta-galactosidase"/>
</dbReference>
<name>A0ABS4UX04_9ACTN</name>
<protein>
    <recommendedName>
        <fullName evidence="3">beta-galactosidase</fullName>
        <ecNumber evidence="3">3.2.1.23</ecNumber>
    </recommendedName>
</protein>
<dbReference type="Gene3D" id="2.60.120.260">
    <property type="entry name" value="Galactose-binding domain-like"/>
    <property type="match status" value="3"/>
</dbReference>
<dbReference type="SUPFAM" id="SSF49785">
    <property type="entry name" value="Galactose-binding domain-like"/>
    <property type="match status" value="1"/>
</dbReference>
<feature type="compositionally biased region" description="Polar residues" evidence="6">
    <location>
        <begin position="1084"/>
        <end position="1101"/>
    </location>
</feature>
<evidence type="ECO:0000256" key="3">
    <source>
        <dbReference type="ARBA" id="ARBA00012756"/>
    </source>
</evidence>
<dbReference type="InterPro" id="IPR036156">
    <property type="entry name" value="Beta-gal/glucu_dom_sf"/>
</dbReference>
<dbReference type="InterPro" id="IPR008979">
    <property type="entry name" value="Galactose-bd-like_sf"/>
</dbReference>
<dbReference type="InterPro" id="IPR006104">
    <property type="entry name" value="Glyco_hydro_2_N"/>
</dbReference>
<keyword evidence="4" id="KW-0378">Hydrolase</keyword>
<dbReference type="InterPro" id="IPR017853">
    <property type="entry name" value="GH"/>
</dbReference>
<dbReference type="EC" id="3.2.1.23" evidence="3"/>
<feature type="region of interest" description="Disordered" evidence="6">
    <location>
        <begin position="1084"/>
        <end position="1106"/>
    </location>
</feature>
<evidence type="ECO:0000256" key="5">
    <source>
        <dbReference type="ARBA" id="ARBA00023295"/>
    </source>
</evidence>
<dbReference type="InterPro" id="IPR006311">
    <property type="entry name" value="TAT_signal"/>
</dbReference>
<dbReference type="PANTHER" id="PTHR46323:SF2">
    <property type="entry name" value="BETA-GALACTOSIDASE"/>
    <property type="match status" value="1"/>
</dbReference>
<sequence length="1243" mass="132344">MTSYPPDADPIEQDQPRSQFTRRTALKGLAAAGLLTAVQDGIFLTGPAHAATTRPLPSIPPLPASVSGVRNPQIPVTTGWRYSSSPPPSFWSAGTDTASWKPIAVPGEPALQSQTVRSDAECAYVVSLPIPADFAGRRVLLRFDGVYNYARLWVNGTFVRDHDGGFTTWYADITSLVTPGRAATVTVGVTDRATSIAGQSDYAHHIIGGVLRDVTLVALPGSYLSRLHVDTRFDAAYRDATLEVTAAVGNLGGGTNGVVELNLADPAGRPVAISPSTLKLTDSMPQATAGIQVKAPLKWDAEHPNLYTLTATFKSKGTTEQVVRRIGFRQVEVQGNQLLVNGQPVHLLGVCHHSITEAQGRSTNASMEELAARRYKEANCNFVRTSHYPPTPAFLDWADKLGLYVEVEAPVCFQYGTVDDPAYTEQYMSQYVEMLERDRSHPSVIDWSLGNESGMGRNFAAENTYSHEVDPSRPTVFEDVAQHNGGNQADVYSGHYPNLGNANGNPTQPVQYGEFAHVPCYNVDTLRADPGVRDFWGHSIAKLAAKFRTTNGVVGGSIWAAIDEVFHLPAGPVGYGEWGIVDLWRRPKPEHWLTKKAFSPVQIADGVLTGQTPGAAIAVPVTNWHDHTNLGELTIAWKIGNRSGRLSGVDIAARKSGTLTVPAGSWRSGDVLALTFSRGGSLVDEYRIWLNNRTTPDFLAPGGTTPVVRETPSRITVTGVDSPFTVVFDKVAGRLVEATAGGALVLTGGPDLMLSRAVPGQWTAGSAVVTTRDGQVVVTLAGRFGSMNTTITVAIDGRGLLTTSYTIANPPSGAVSDVGISYVMPDEIDTLSWQRDGQWTAYPDDHIGRVAGTARKSRAAGTDGYRTQPSWPWAQDTHSYYLFGKDSAPHWTNDFRSSKANVRLAKATVGAQGHGVQVESGGTDSVRLARVESPVVDDASPQISYAGAWTHADLSSGYTAGDLFGTESFASVSGASAELAFTGTGVGFYSAKAANLGIVRISIDGKAVSTLDLYGPGKVPAQLVFRSDALPYGEHSIKIECTGEKNAASSGTYALVDAFRIVSSVVDDASGQVRYDGTWSHADTTSGSTAGALGQTESYSSEAGATARTTFRGTGIRVVCPEGPNEGIAEISVDGGTPTRVDLYAASKQFAQTVFARTGLLDGEHTVTVRVTGDKNPAATDVYVAVDAFDVESADPFASIQPGVNLITTARLNYPDLSWGNYTDPAIVLPPNYSATARLRLLA</sequence>
<feature type="domain" description="Glycosyl hydrolases family 2 sugar binding" evidence="9">
    <location>
        <begin position="119"/>
        <end position="220"/>
    </location>
</feature>
<feature type="domain" description="Glycoside hydrolase family 2 immunoglobulin-like beta-sandwich" evidence="7">
    <location>
        <begin position="223"/>
        <end position="329"/>
    </location>
</feature>
<dbReference type="RefSeq" id="WP_209698738.1">
    <property type="nucleotide sequence ID" value="NZ_BAAAVU010000023.1"/>
</dbReference>
<dbReference type="InterPro" id="IPR014718">
    <property type="entry name" value="GH-type_carb-bd"/>
</dbReference>
<dbReference type="Pfam" id="PF02837">
    <property type="entry name" value="Glyco_hydro_2_N"/>
    <property type="match status" value="1"/>
</dbReference>
<evidence type="ECO:0000256" key="4">
    <source>
        <dbReference type="ARBA" id="ARBA00022801"/>
    </source>
</evidence>
<evidence type="ECO:0000256" key="6">
    <source>
        <dbReference type="SAM" id="MobiDB-lite"/>
    </source>
</evidence>
<dbReference type="InterPro" id="IPR006101">
    <property type="entry name" value="Glyco_hydro_2"/>
</dbReference>
<dbReference type="InterPro" id="IPR011013">
    <property type="entry name" value="Gal_mutarotase_sf_dom"/>
</dbReference>
<dbReference type="InterPro" id="IPR006103">
    <property type="entry name" value="Glyco_hydro_2_cat"/>
</dbReference>
<proteinExistence type="inferred from homology"/>
<evidence type="ECO:0000313" key="11">
    <source>
        <dbReference type="Proteomes" id="UP000755585"/>
    </source>
</evidence>
<dbReference type="Pfam" id="PF02836">
    <property type="entry name" value="Glyco_hydro_2_C"/>
    <property type="match status" value="1"/>
</dbReference>
<dbReference type="Proteomes" id="UP000755585">
    <property type="component" value="Unassembled WGS sequence"/>
</dbReference>
<evidence type="ECO:0000259" key="9">
    <source>
        <dbReference type="Pfam" id="PF02837"/>
    </source>
</evidence>
<gene>
    <name evidence="10" type="ORF">JOF29_007290</name>
</gene>